<organism evidence="2 3">
    <name type="scientific">Candidatus Thiodictyon syntrophicum</name>
    <dbReference type="NCBI Taxonomy" id="1166950"/>
    <lineage>
        <taxon>Bacteria</taxon>
        <taxon>Pseudomonadati</taxon>
        <taxon>Pseudomonadota</taxon>
        <taxon>Gammaproteobacteria</taxon>
        <taxon>Chromatiales</taxon>
        <taxon>Chromatiaceae</taxon>
        <taxon>Thiodictyon</taxon>
    </lineage>
</organism>
<dbReference type="RefSeq" id="WP_100918286.1">
    <property type="nucleotide sequence ID" value="NZ_CP020370.1"/>
</dbReference>
<keyword evidence="1" id="KW-1133">Transmembrane helix</keyword>
<dbReference type="EMBL" id="CP020370">
    <property type="protein sequence ID" value="AUB80488.1"/>
    <property type="molecule type" value="Genomic_DNA"/>
</dbReference>
<sequence length="79" mass="8351">MTVKTVWGIIIIVLSVAAGLYGLYNLVPAVRGYFILATDKAPQFLIAPYEQAIAVSAFIVIVAVAGAIGGTIMLKKKEV</sequence>
<evidence type="ECO:0000256" key="1">
    <source>
        <dbReference type="SAM" id="Phobius"/>
    </source>
</evidence>
<gene>
    <name evidence="2" type="ORF">THSYN_05690</name>
</gene>
<name>A0A2K8U4I4_9GAMM</name>
<dbReference type="Proteomes" id="UP000232638">
    <property type="component" value="Chromosome"/>
</dbReference>
<feature type="transmembrane region" description="Helical" evidence="1">
    <location>
        <begin position="7"/>
        <end position="24"/>
    </location>
</feature>
<evidence type="ECO:0000313" key="2">
    <source>
        <dbReference type="EMBL" id="AUB80488.1"/>
    </source>
</evidence>
<evidence type="ECO:0000313" key="3">
    <source>
        <dbReference type="Proteomes" id="UP000232638"/>
    </source>
</evidence>
<protein>
    <submittedName>
        <fullName evidence="2">Uncharacterized protein</fullName>
    </submittedName>
</protein>
<feature type="transmembrane region" description="Helical" evidence="1">
    <location>
        <begin position="52"/>
        <end position="74"/>
    </location>
</feature>
<keyword evidence="1" id="KW-0812">Transmembrane</keyword>
<keyword evidence="1" id="KW-0472">Membrane</keyword>
<proteinExistence type="predicted"/>
<dbReference type="AlphaFoldDB" id="A0A2K8U4I4"/>
<dbReference type="KEGG" id="tsy:THSYN_05690"/>
<keyword evidence="3" id="KW-1185">Reference proteome</keyword>
<accession>A0A2K8U4I4</accession>
<reference evidence="2 3" key="1">
    <citation type="submission" date="2017-03" db="EMBL/GenBank/DDBJ databases">
        <title>Complete genome sequence of Candidatus 'Thiodictyon syntrophicum' sp. nov. strain Cad16T, a photolithoautotroph purple sulfur bacterium isolated from an alpine meromictic lake.</title>
        <authorList>
            <person name="Luedin S.M."/>
            <person name="Pothier J.F."/>
            <person name="Danza F."/>
            <person name="Storelli N."/>
            <person name="Wittwer M."/>
            <person name="Tonolla M."/>
        </authorList>
    </citation>
    <scope>NUCLEOTIDE SEQUENCE [LARGE SCALE GENOMIC DNA]</scope>
    <source>
        <strain evidence="2 3">Cad16T</strain>
    </source>
</reference>